<accession>A0A834IEZ0</accession>
<dbReference type="EMBL" id="JAACXV010000414">
    <property type="protein sequence ID" value="KAF7277716.1"/>
    <property type="molecule type" value="Genomic_DNA"/>
</dbReference>
<dbReference type="AlphaFoldDB" id="A0A834IEZ0"/>
<gene>
    <name evidence="1" type="ORF">GWI33_009264</name>
</gene>
<organism evidence="1 2">
    <name type="scientific">Rhynchophorus ferrugineus</name>
    <name type="common">Red palm weevil</name>
    <name type="synonym">Curculio ferrugineus</name>
    <dbReference type="NCBI Taxonomy" id="354439"/>
    <lineage>
        <taxon>Eukaryota</taxon>
        <taxon>Metazoa</taxon>
        <taxon>Ecdysozoa</taxon>
        <taxon>Arthropoda</taxon>
        <taxon>Hexapoda</taxon>
        <taxon>Insecta</taxon>
        <taxon>Pterygota</taxon>
        <taxon>Neoptera</taxon>
        <taxon>Endopterygota</taxon>
        <taxon>Coleoptera</taxon>
        <taxon>Polyphaga</taxon>
        <taxon>Cucujiformia</taxon>
        <taxon>Curculionidae</taxon>
        <taxon>Dryophthorinae</taxon>
        <taxon>Rhynchophorus</taxon>
    </lineage>
</organism>
<evidence type="ECO:0000313" key="2">
    <source>
        <dbReference type="Proteomes" id="UP000625711"/>
    </source>
</evidence>
<sequence>MSTEDDKRNRTLLAYKSSSLCIYSLKFQQNHRKLSILPPPRNRNDGPPTVSFPVVVCTTSTPISISASWGSSALASVPGYHRQARPAYAITIQTQKLNYTAIS</sequence>
<evidence type="ECO:0000313" key="1">
    <source>
        <dbReference type="EMBL" id="KAF7277716.1"/>
    </source>
</evidence>
<comment type="caution">
    <text evidence="1">The sequence shown here is derived from an EMBL/GenBank/DDBJ whole genome shotgun (WGS) entry which is preliminary data.</text>
</comment>
<dbReference type="Proteomes" id="UP000625711">
    <property type="component" value="Unassembled WGS sequence"/>
</dbReference>
<proteinExistence type="predicted"/>
<reference evidence="1" key="1">
    <citation type="submission" date="2020-08" db="EMBL/GenBank/DDBJ databases">
        <title>Genome sequencing and assembly of the red palm weevil Rhynchophorus ferrugineus.</title>
        <authorList>
            <person name="Dias G.B."/>
            <person name="Bergman C.M."/>
            <person name="Manee M."/>
        </authorList>
    </citation>
    <scope>NUCLEOTIDE SEQUENCE</scope>
    <source>
        <strain evidence="1">AA-2017</strain>
        <tissue evidence="1">Whole larva</tissue>
    </source>
</reference>
<name>A0A834IEZ0_RHYFE</name>
<keyword evidence="2" id="KW-1185">Reference proteome</keyword>
<protein>
    <submittedName>
        <fullName evidence="1">Uncharacterized protein</fullName>
    </submittedName>
</protein>